<sequence length="178" mass="20836">MLDWIPEPLIFALAILDTGLLLFVLVYFVITLSDLECDYLNAQQCCSRLNTVRSLIRIDDLLILISFVYIFQWVYPKVISHTLLLVLLLLHGQWLLTLANIPMSAWLIYEIYTTPKGNMGVYDPTEIHNRGQLKKHMRDCMIYLGYYLLFFFIYLYCLIVSLLKGDPINRAEDDNVEF</sequence>
<organism evidence="7 8">
    <name type="scientific">Trichogramma brassicae</name>
    <dbReference type="NCBI Taxonomy" id="86971"/>
    <lineage>
        <taxon>Eukaryota</taxon>
        <taxon>Metazoa</taxon>
        <taxon>Ecdysozoa</taxon>
        <taxon>Arthropoda</taxon>
        <taxon>Hexapoda</taxon>
        <taxon>Insecta</taxon>
        <taxon>Pterygota</taxon>
        <taxon>Neoptera</taxon>
        <taxon>Endopterygota</taxon>
        <taxon>Hymenoptera</taxon>
        <taxon>Apocrita</taxon>
        <taxon>Proctotrupomorpha</taxon>
        <taxon>Chalcidoidea</taxon>
        <taxon>Trichogrammatidae</taxon>
        <taxon>Trichogramma</taxon>
    </lineage>
</organism>
<evidence type="ECO:0000256" key="5">
    <source>
        <dbReference type="ARBA" id="ARBA00023136"/>
    </source>
</evidence>
<keyword evidence="8" id="KW-1185">Reference proteome</keyword>
<proteinExistence type="inferred from homology"/>
<comment type="similarity">
    <text evidence="2">Belongs to the cornichon family.</text>
</comment>
<feature type="transmembrane region" description="Helical" evidence="6">
    <location>
        <begin position="81"/>
        <end position="109"/>
    </location>
</feature>
<dbReference type="InterPro" id="IPR003377">
    <property type="entry name" value="Cornichon"/>
</dbReference>
<feature type="transmembrane region" description="Helical" evidence="6">
    <location>
        <begin position="12"/>
        <end position="33"/>
    </location>
</feature>
<protein>
    <submittedName>
        <fullName evidence="7">Uncharacterized protein</fullName>
    </submittedName>
</protein>
<name>A0A6H5J3D3_9HYME</name>
<reference evidence="7 8" key="1">
    <citation type="submission" date="2020-02" db="EMBL/GenBank/DDBJ databases">
        <authorList>
            <person name="Ferguson B K."/>
        </authorList>
    </citation>
    <scope>NUCLEOTIDE SEQUENCE [LARGE SCALE GENOMIC DNA]</scope>
</reference>
<gene>
    <name evidence="7" type="ORF">TBRA_LOCUS15480</name>
</gene>
<evidence type="ECO:0000256" key="1">
    <source>
        <dbReference type="ARBA" id="ARBA00004141"/>
    </source>
</evidence>
<evidence type="ECO:0000256" key="2">
    <source>
        <dbReference type="ARBA" id="ARBA00010095"/>
    </source>
</evidence>
<comment type="subcellular location">
    <subcellularLocation>
        <location evidence="1">Membrane</location>
        <topology evidence="1">Multi-pass membrane protein</topology>
    </subcellularLocation>
</comment>
<dbReference type="PANTHER" id="PTHR12290">
    <property type="entry name" value="CORNICHON-RELATED"/>
    <property type="match status" value="1"/>
</dbReference>
<dbReference type="GO" id="GO:0016020">
    <property type="term" value="C:membrane"/>
    <property type="evidence" value="ECO:0007669"/>
    <property type="project" value="UniProtKB-SubCell"/>
</dbReference>
<dbReference type="AlphaFoldDB" id="A0A6H5J3D3"/>
<dbReference type="OrthoDB" id="8775810at2759"/>
<evidence type="ECO:0000256" key="4">
    <source>
        <dbReference type="ARBA" id="ARBA00022989"/>
    </source>
</evidence>
<feature type="transmembrane region" description="Helical" evidence="6">
    <location>
        <begin position="140"/>
        <end position="163"/>
    </location>
</feature>
<dbReference type="Proteomes" id="UP000479190">
    <property type="component" value="Unassembled WGS sequence"/>
</dbReference>
<evidence type="ECO:0000256" key="3">
    <source>
        <dbReference type="ARBA" id="ARBA00022692"/>
    </source>
</evidence>
<accession>A0A6H5J3D3</accession>
<evidence type="ECO:0000256" key="6">
    <source>
        <dbReference type="SAM" id="Phobius"/>
    </source>
</evidence>
<feature type="transmembrane region" description="Helical" evidence="6">
    <location>
        <begin position="54"/>
        <end position="75"/>
    </location>
</feature>
<dbReference type="EMBL" id="CADCXV010001361">
    <property type="protein sequence ID" value="CAB0043892.1"/>
    <property type="molecule type" value="Genomic_DNA"/>
</dbReference>
<keyword evidence="3 6" id="KW-0812">Transmembrane</keyword>
<dbReference type="SMART" id="SM01398">
    <property type="entry name" value="Cornichon"/>
    <property type="match status" value="1"/>
</dbReference>
<evidence type="ECO:0000313" key="8">
    <source>
        <dbReference type="Proteomes" id="UP000479190"/>
    </source>
</evidence>
<evidence type="ECO:0000313" key="7">
    <source>
        <dbReference type="EMBL" id="CAB0043892.1"/>
    </source>
</evidence>
<keyword evidence="5 6" id="KW-0472">Membrane</keyword>
<dbReference type="Pfam" id="PF03311">
    <property type="entry name" value="Cornichon"/>
    <property type="match status" value="1"/>
</dbReference>
<keyword evidence="4 6" id="KW-1133">Transmembrane helix</keyword>
<dbReference type="GO" id="GO:0016192">
    <property type="term" value="P:vesicle-mediated transport"/>
    <property type="evidence" value="ECO:0007669"/>
    <property type="project" value="InterPro"/>
</dbReference>